<evidence type="ECO:0000259" key="2">
    <source>
        <dbReference type="Pfam" id="PF22725"/>
    </source>
</evidence>
<comment type="caution">
    <text evidence="3">The sequence shown here is derived from an EMBL/GenBank/DDBJ whole genome shotgun (WGS) entry which is preliminary data.</text>
</comment>
<protein>
    <submittedName>
        <fullName evidence="3">Gfo/Idh/MocA family oxidoreductase</fullName>
    </submittedName>
</protein>
<gene>
    <name evidence="3" type="ORF">MR241_03850</name>
</gene>
<dbReference type="PANTHER" id="PTHR43377:SF1">
    <property type="entry name" value="BILIVERDIN REDUCTASE A"/>
    <property type="match status" value="1"/>
</dbReference>
<accession>A0AAE3FJ09</accession>
<dbReference type="Gene3D" id="3.30.360.10">
    <property type="entry name" value="Dihydrodipicolinate Reductase, domain 2"/>
    <property type="match status" value="1"/>
</dbReference>
<proteinExistence type="predicted"/>
<evidence type="ECO:0000313" key="3">
    <source>
        <dbReference type="EMBL" id="MCI5755408.1"/>
    </source>
</evidence>
<dbReference type="Proteomes" id="UP001139365">
    <property type="component" value="Unassembled WGS sequence"/>
</dbReference>
<dbReference type="EMBL" id="JALEMU010000061">
    <property type="protein sequence ID" value="MCI5755408.1"/>
    <property type="molecule type" value="Genomic_DNA"/>
</dbReference>
<organism evidence="3 4">
    <name type="scientific">Candidatus Colimorpha enterica</name>
    <dbReference type="NCBI Taxonomy" id="3083063"/>
    <lineage>
        <taxon>Bacteria</taxon>
        <taxon>Pseudomonadati</taxon>
        <taxon>Bacteroidota</taxon>
        <taxon>Bacteroidia</taxon>
        <taxon>Bacteroidales</taxon>
        <taxon>Candidatus Colimorpha</taxon>
    </lineage>
</organism>
<feature type="domain" description="GFO/IDH/MocA-like oxidoreductase" evidence="2">
    <location>
        <begin position="131"/>
        <end position="248"/>
    </location>
</feature>
<dbReference type="GO" id="GO:0000166">
    <property type="term" value="F:nucleotide binding"/>
    <property type="evidence" value="ECO:0007669"/>
    <property type="project" value="InterPro"/>
</dbReference>
<dbReference type="SUPFAM" id="SSF55347">
    <property type="entry name" value="Glyceraldehyde-3-phosphate dehydrogenase-like, C-terminal domain"/>
    <property type="match status" value="1"/>
</dbReference>
<dbReference type="InterPro" id="IPR000683">
    <property type="entry name" value="Gfo/Idh/MocA-like_OxRdtase_N"/>
</dbReference>
<dbReference type="SUPFAM" id="SSF51735">
    <property type="entry name" value="NAD(P)-binding Rossmann-fold domains"/>
    <property type="match status" value="1"/>
</dbReference>
<dbReference type="InterPro" id="IPR036291">
    <property type="entry name" value="NAD(P)-bd_dom_sf"/>
</dbReference>
<dbReference type="PANTHER" id="PTHR43377">
    <property type="entry name" value="BILIVERDIN REDUCTASE A"/>
    <property type="match status" value="1"/>
</dbReference>
<evidence type="ECO:0000259" key="1">
    <source>
        <dbReference type="Pfam" id="PF01408"/>
    </source>
</evidence>
<dbReference type="Gene3D" id="3.40.50.720">
    <property type="entry name" value="NAD(P)-binding Rossmann-like Domain"/>
    <property type="match status" value="1"/>
</dbReference>
<name>A0AAE3FJ09_9BACT</name>
<dbReference type="Pfam" id="PF22725">
    <property type="entry name" value="GFO_IDH_MocA_C3"/>
    <property type="match status" value="1"/>
</dbReference>
<dbReference type="AlphaFoldDB" id="A0AAE3FJ09"/>
<reference evidence="3 4" key="1">
    <citation type="submission" date="2022-03" db="EMBL/GenBank/DDBJ databases">
        <title>Metagenome-assembled genomes from swine fecal metagenomes.</title>
        <authorList>
            <person name="Holman D.B."/>
            <person name="Kommadath A."/>
        </authorList>
    </citation>
    <scope>NUCLEOTIDE SEQUENCE [LARGE SCALE GENOMIC DNA]</scope>
    <source>
        <strain evidence="3">SUG147</strain>
    </source>
</reference>
<sequence>MAVKDHRVLVAGCGSIGKRHAACLYDIGIRQFVFFDPDPERSRELAATYGGTTVAEYEEGLETDTDSVYLLSPTRLHIPQAVAAVEHGKHVFTEKPLSDSPDGAAELERLAAERGRTVAVGFCFRFHDGVRRLIKTVRSGEIGRTVSVRAMMGEHFPDVRPDYLSTYYVKYSGAFELVHDLDLAMYIAGAEPEEYHGICGSYSGLGFESPDTVELILRFPECSASVHLDFFQSPRTRTLSVLGTEGQAVLEFPSWDEYTLRTYGRKSGKWKTETGKTERNDMFRAESENFFAAIEGREAVMCPISEAVKSLKVTYGVQNGCSPTAH</sequence>
<feature type="domain" description="Gfo/Idh/MocA-like oxidoreductase N-terminal" evidence="1">
    <location>
        <begin position="7"/>
        <end position="122"/>
    </location>
</feature>
<dbReference type="InterPro" id="IPR055170">
    <property type="entry name" value="GFO_IDH_MocA-like_dom"/>
</dbReference>
<dbReference type="InterPro" id="IPR051450">
    <property type="entry name" value="Gfo/Idh/MocA_Oxidoreductases"/>
</dbReference>
<evidence type="ECO:0000313" key="4">
    <source>
        <dbReference type="Proteomes" id="UP001139365"/>
    </source>
</evidence>
<dbReference type="Pfam" id="PF01408">
    <property type="entry name" value="GFO_IDH_MocA"/>
    <property type="match status" value="1"/>
</dbReference>